<dbReference type="InterPro" id="IPR052449">
    <property type="entry name" value="STYX-Interacting_Phosphatase"/>
</dbReference>
<dbReference type="GO" id="GO:0070372">
    <property type="term" value="P:regulation of ERK1 and ERK2 cascade"/>
    <property type="evidence" value="ECO:0007669"/>
    <property type="project" value="TreeGrafter"/>
</dbReference>
<proteinExistence type="predicted"/>
<evidence type="ECO:0000313" key="2">
    <source>
        <dbReference type="EMBL" id="PTB61493.1"/>
    </source>
</evidence>
<dbReference type="GO" id="GO:1990444">
    <property type="term" value="F:F-box domain binding"/>
    <property type="evidence" value="ECO:0007669"/>
    <property type="project" value="TreeGrafter"/>
</dbReference>
<protein>
    <submittedName>
        <fullName evidence="2">Phosphatases II</fullName>
    </submittedName>
</protein>
<dbReference type="OrthoDB" id="10252009at2759"/>
<evidence type="ECO:0000259" key="1">
    <source>
        <dbReference type="PROSITE" id="PS50056"/>
    </source>
</evidence>
<reference evidence="3" key="1">
    <citation type="submission" date="2016-07" db="EMBL/GenBank/DDBJ databases">
        <title>Multiple horizontal gene transfer events from other fungi enriched the ability of initially mycotrophic Trichoderma (Ascomycota) to feed on dead plant biomass.</title>
        <authorList>
            <consortium name="DOE Joint Genome Institute"/>
            <person name="Atanasova L."/>
            <person name="Chenthamara K."/>
            <person name="Zhang J."/>
            <person name="Grujic M."/>
            <person name="Henrissat B."/>
            <person name="Kuo A."/>
            <person name="Aerts A."/>
            <person name="Salamov A."/>
            <person name="Lipzen A."/>
            <person name="Labutti K."/>
            <person name="Barry K."/>
            <person name="Miao Y."/>
            <person name="Rahimi M.J."/>
            <person name="Shen Q."/>
            <person name="Grigoriev I.V."/>
            <person name="Kubicek C.P."/>
            <person name="Druzhinina I.S."/>
        </authorList>
    </citation>
    <scope>NUCLEOTIDE SEQUENCE [LARGE SCALE GENOMIC DNA]</scope>
    <source>
        <strain evidence="3">TUCIM 6016</strain>
    </source>
</reference>
<dbReference type="RefSeq" id="XP_024744813.1">
    <property type="nucleotide sequence ID" value="XM_024893093.1"/>
</dbReference>
<dbReference type="GeneID" id="36601211"/>
<dbReference type="InterPro" id="IPR029021">
    <property type="entry name" value="Prot-tyrosine_phosphatase-like"/>
</dbReference>
<dbReference type="GO" id="GO:0005737">
    <property type="term" value="C:cytoplasm"/>
    <property type="evidence" value="ECO:0007669"/>
    <property type="project" value="TreeGrafter"/>
</dbReference>
<dbReference type="PANTHER" id="PTHR46588">
    <property type="entry name" value="SERINE/THREONINE/TYROSINE-INTERACTING PROTEIN"/>
    <property type="match status" value="1"/>
</dbReference>
<evidence type="ECO:0000313" key="3">
    <source>
        <dbReference type="Proteomes" id="UP000241546"/>
    </source>
</evidence>
<organism evidence="2 3">
    <name type="scientific">Trichoderma citrinoviride</name>
    <dbReference type="NCBI Taxonomy" id="58853"/>
    <lineage>
        <taxon>Eukaryota</taxon>
        <taxon>Fungi</taxon>
        <taxon>Dikarya</taxon>
        <taxon>Ascomycota</taxon>
        <taxon>Pezizomycotina</taxon>
        <taxon>Sordariomycetes</taxon>
        <taxon>Hypocreomycetidae</taxon>
        <taxon>Hypocreales</taxon>
        <taxon>Hypocreaceae</taxon>
        <taxon>Trichoderma</taxon>
    </lineage>
</organism>
<dbReference type="Proteomes" id="UP000241546">
    <property type="component" value="Unassembled WGS sequence"/>
</dbReference>
<dbReference type="PROSITE" id="PS50056">
    <property type="entry name" value="TYR_PHOSPHATASE_2"/>
    <property type="match status" value="1"/>
</dbReference>
<name>A0A2T4AWR5_9HYPO</name>
<dbReference type="PANTHER" id="PTHR46588:SF1">
    <property type="entry name" value="SERINE_THREONINE_TYROSINE-INTERACTING PROTEIN"/>
    <property type="match status" value="1"/>
</dbReference>
<dbReference type="InterPro" id="IPR000387">
    <property type="entry name" value="Tyr_Pase_dom"/>
</dbReference>
<dbReference type="AlphaFoldDB" id="A0A2T4AWR5"/>
<keyword evidence="3" id="KW-1185">Reference proteome</keyword>
<dbReference type="EMBL" id="KZ680464">
    <property type="protein sequence ID" value="PTB61493.1"/>
    <property type="molecule type" value="Genomic_DNA"/>
</dbReference>
<dbReference type="GO" id="GO:0005654">
    <property type="term" value="C:nucleoplasm"/>
    <property type="evidence" value="ECO:0007669"/>
    <property type="project" value="TreeGrafter"/>
</dbReference>
<dbReference type="Gene3D" id="3.90.190.10">
    <property type="entry name" value="Protein tyrosine phosphatase superfamily"/>
    <property type="match status" value="1"/>
</dbReference>
<sequence length="310" mass="34460">MDHGPNRSFVVACSPYSYRAPSPPVIGVPVKSRDDSQIVLEPLPGRVHPSLISRENLAIITGNRQQVSVDNTWLWKYEHRREAQRILDYLYLGPASIVRDHDFLRREAITMIVVVRDGRAPMVLGSLQRAAATLGISAGYIDINPNHILAAFYEIVSVINNHLLSNHFCRKEVADGSRGLGKVLVVCDSGTDRGPPLVAAYIMAVFGQDIMTALQFVNIQRFCCNFTEDAKRALLTWDGLLKAGALVAMQSAHDDTLLFTDKAACYKTSTKRAIDDLMEDVDEKMGCDALADGERFEGRETFVPFQEISY</sequence>
<dbReference type="SUPFAM" id="SSF52799">
    <property type="entry name" value="(Phosphotyrosine protein) phosphatases II"/>
    <property type="match status" value="1"/>
</dbReference>
<gene>
    <name evidence="2" type="ORF">BBK36DRAFT_1136763</name>
</gene>
<feature type="domain" description="Tyrosine specific protein phosphatases" evidence="1">
    <location>
        <begin position="150"/>
        <end position="221"/>
    </location>
</feature>
<accession>A0A2T4AWR5</accession>
<dbReference type="CDD" id="cd14498">
    <property type="entry name" value="DSP"/>
    <property type="match status" value="1"/>
</dbReference>
<dbReference type="GO" id="GO:0062026">
    <property type="term" value="P:negative regulation of SCF-dependent proteasomal ubiquitin-dependent catabolic process"/>
    <property type="evidence" value="ECO:0007669"/>
    <property type="project" value="TreeGrafter"/>
</dbReference>